<dbReference type="GO" id="GO:0000398">
    <property type="term" value="P:mRNA splicing, via spliceosome"/>
    <property type="evidence" value="ECO:0007669"/>
    <property type="project" value="TreeGrafter"/>
</dbReference>
<evidence type="ECO:0000259" key="3">
    <source>
        <dbReference type="Pfam" id="PF04676"/>
    </source>
</evidence>
<evidence type="ECO:0000259" key="4">
    <source>
        <dbReference type="Pfam" id="PF04677"/>
    </source>
</evidence>
<dbReference type="Proteomes" id="UP000095285">
    <property type="component" value="Unassembled WGS sequence"/>
</dbReference>
<dbReference type="InterPro" id="IPR006768">
    <property type="entry name" value="Cwf19-like_C_dom-1"/>
</dbReference>
<dbReference type="OrthoDB" id="2113965at2759"/>
<dbReference type="KEGG" id="loa:LOAG_17262"/>
<evidence type="ECO:0000256" key="1">
    <source>
        <dbReference type="ARBA" id="ARBA00006795"/>
    </source>
</evidence>
<dbReference type="STRING" id="7209.A0A1I7VTK7"/>
<evidence type="ECO:0000313" key="5">
    <source>
        <dbReference type="EMBL" id="EJD75617.1"/>
    </source>
</evidence>
<dbReference type="RefSeq" id="XP_020306470.1">
    <property type="nucleotide sequence ID" value="XM_020449922.1"/>
</dbReference>
<dbReference type="eggNOG" id="KOG2477">
    <property type="taxonomic scope" value="Eukaryota"/>
</dbReference>
<sequence>MSRFLKPIDYSDDEDESCLVRAKPIDPKFARKLGSYAAGKDFVTKSVKSQQELEESIVIVKNSPNTGEIRNEETNLERHNKLGAKILKAKLQGKTSLIKKLEKELHTLKKDGQGPSSTCKILLRTDGGDVGDVVIPATMKQEEKNLKSRGSVDAIYHANKSIHDIVADEKAIGSADHIFSTVKAAAKYRMAEDWIVDDAMMSVKRSRMREAKEQRRNRNNLIKENKIYEQTLDSCRFCVEAVCFRKHCMVACGNSAYLSSVPWRPLIKEHCLVVPITHYSSTVTLDENVYEEIQRFKRALVSMWHNEKMDCLFVETAKNVKHRKHMYIECIAVPSKIGEMAPIYFKKAIDDSEGEWVDNKKLVDLSKRGGNIRKVIPKGFSYFAVDFGLQSGYAHVIENEDQFPQNFAHEIIGGMMDLERRQWRMNECLTVKEQLANTAELKRLWEPFDWTKESKNDK</sequence>
<dbReference type="SUPFAM" id="SSF54197">
    <property type="entry name" value="HIT-like"/>
    <property type="match status" value="1"/>
</dbReference>
<dbReference type="WBParaSite" id="EN70_6114">
    <property type="protein sequence ID" value="EN70_6114"/>
    <property type="gene ID" value="EN70_6114"/>
</dbReference>
<dbReference type="InterPro" id="IPR040194">
    <property type="entry name" value="Cwf19-like"/>
</dbReference>
<feature type="domain" description="Cwf19-like protein C-terminal" evidence="3">
    <location>
        <begin position="355"/>
        <end position="451"/>
    </location>
</feature>
<evidence type="ECO:0000256" key="2">
    <source>
        <dbReference type="SAM" id="Coils"/>
    </source>
</evidence>
<accession>A0A1S0UL96</accession>
<feature type="domain" description="Cwf19-like C-terminal" evidence="4">
    <location>
        <begin position="223"/>
        <end position="346"/>
    </location>
</feature>
<dbReference type="Pfam" id="PF04677">
    <property type="entry name" value="CwfJ_C_1"/>
    <property type="match status" value="1"/>
</dbReference>
<feature type="coiled-coil region" evidence="2">
    <location>
        <begin position="84"/>
        <end position="111"/>
    </location>
</feature>
<proteinExistence type="inferred from homology"/>
<dbReference type="FunCoup" id="A0A1I7VTK7">
    <property type="interactions" value="1868"/>
</dbReference>
<evidence type="ECO:0000313" key="6">
    <source>
        <dbReference type="Proteomes" id="UP000095285"/>
    </source>
</evidence>
<dbReference type="GeneID" id="9941847"/>
<name>A0A1I7VTK7_LOALO</name>
<comment type="similarity">
    <text evidence="1">Belongs to the CWF19 family.</text>
</comment>
<reference evidence="5 6" key="1">
    <citation type="submission" date="2012-04" db="EMBL/GenBank/DDBJ databases">
        <title>The Genome Sequence of Loa loa.</title>
        <authorList>
            <consortium name="The Broad Institute Genome Sequencing Platform"/>
            <consortium name="Broad Institute Genome Sequencing Center for Infectious Disease"/>
            <person name="Nutman T.B."/>
            <person name="Fink D.L."/>
            <person name="Russ C."/>
            <person name="Young S."/>
            <person name="Zeng Q."/>
            <person name="Gargeya S."/>
            <person name="Alvarado L."/>
            <person name="Berlin A."/>
            <person name="Chapman S.B."/>
            <person name="Chen Z."/>
            <person name="Freedman E."/>
            <person name="Gellesch M."/>
            <person name="Goldberg J."/>
            <person name="Griggs A."/>
            <person name="Gujja S."/>
            <person name="Heilman E.R."/>
            <person name="Heiman D."/>
            <person name="Howarth C."/>
            <person name="Mehta T."/>
            <person name="Neiman D."/>
            <person name="Pearson M."/>
            <person name="Roberts A."/>
            <person name="Saif S."/>
            <person name="Shea T."/>
            <person name="Shenoy N."/>
            <person name="Sisk P."/>
            <person name="Stolte C."/>
            <person name="Sykes S."/>
            <person name="White J."/>
            <person name="Yandava C."/>
            <person name="Haas B."/>
            <person name="Henn M.R."/>
            <person name="Nusbaum C."/>
            <person name="Birren B."/>
        </authorList>
    </citation>
    <scope>NUCLEOTIDE SEQUENCE [LARGE SCALE GENOMIC DNA]</scope>
</reference>
<dbReference type="PANTHER" id="PTHR12072">
    <property type="entry name" value="CWF19, CELL CYCLE CONTROL PROTEIN"/>
    <property type="match status" value="1"/>
</dbReference>
<accession>A0A1I7VTK7</accession>
<dbReference type="OMA" id="PWHVGLQ"/>
<organism evidence="6 7">
    <name type="scientific">Loa loa</name>
    <name type="common">Eye worm</name>
    <name type="synonym">Filaria loa</name>
    <dbReference type="NCBI Taxonomy" id="7209"/>
    <lineage>
        <taxon>Eukaryota</taxon>
        <taxon>Metazoa</taxon>
        <taxon>Ecdysozoa</taxon>
        <taxon>Nematoda</taxon>
        <taxon>Chromadorea</taxon>
        <taxon>Rhabditida</taxon>
        <taxon>Spirurina</taxon>
        <taxon>Spiruromorpha</taxon>
        <taxon>Filarioidea</taxon>
        <taxon>Onchocercidae</taxon>
        <taxon>Loa</taxon>
    </lineage>
</organism>
<evidence type="ECO:0000313" key="7">
    <source>
        <dbReference type="WBParaSite" id="EN70_6114"/>
    </source>
</evidence>
<dbReference type="InterPro" id="IPR036265">
    <property type="entry name" value="HIT-like_sf"/>
</dbReference>
<dbReference type="Pfam" id="PF04676">
    <property type="entry name" value="CwfJ_C_2"/>
    <property type="match status" value="1"/>
</dbReference>
<dbReference type="AlphaFoldDB" id="A0A1I7VTK7"/>
<dbReference type="InterPro" id="IPR006767">
    <property type="entry name" value="Cwf19-like_C_dom-2"/>
</dbReference>
<keyword evidence="6" id="KW-1185">Reference proteome</keyword>
<reference evidence="7" key="2">
    <citation type="submission" date="2016-11" db="UniProtKB">
        <authorList>
            <consortium name="WormBaseParasite"/>
        </authorList>
    </citation>
    <scope>IDENTIFICATION</scope>
</reference>
<dbReference type="PANTHER" id="PTHR12072:SF5">
    <property type="entry name" value="CWF19-LIKE PROTEIN 2"/>
    <property type="match status" value="1"/>
</dbReference>
<gene>
    <name evidence="5 7" type="ORF">LOAG_17262</name>
</gene>
<protein>
    <submittedName>
        <fullName evidence="7">CWF19-like protein 2 homolog</fullName>
    </submittedName>
</protein>
<keyword evidence="2" id="KW-0175">Coiled coil</keyword>
<dbReference type="EMBL" id="JH712120">
    <property type="protein sequence ID" value="EJD75617.1"/>
    <property type="molecule type" value="Genomic_DNA"/>
</dbReference>
<dbReference type="CTD" id="9941847"/>
<dbReference type="GO" id="GO:0071014">
    <property type="term" value="C:post-mRNA release spliceosomal complex"/>
    <property type="evidence" value="ECO:0007669"/>
    <property type="project" value="TreeGrafter"/>
</dbReference>